<dbReference type="AlphaFoldDB" id="A0A9D0ZN75"/>
<dbReference type="SUPFAM" id="SSF47413">
    <property type="entry name" value="lambda repressor-like DNA-binding domains"/>
    <property type="match status" value="1"/>
</dbReference>
<protein>
    <submittedName>
        <fullName evidence="5">LacI family DNA-binding transcriptional regulator</fullName>
    </submittedName>
</protein>
<sequence length="339" mass="36748">MAVTIRDVAKAAGTSISTVSKVINRHYSISEATAARVRQVMEEMNYRPMASAQSFASGMTRKVAFLAALQRDVAFDNPHMFEMLCGLEEALQKRGYAVVLRSTDTTAVSALAEDIIARRECDALAIHASVLSRPLAALLSRARFPHVVLGQPGFACQISWIDVNNVYCGVLASEHLVSLGRQRVAFIGGGEHDLISAHRLEGVRQGLREASLPLEERYIWLGESTRDEGARMAGQLLGLRPLPDAIICANNALALGCVAAVQRRGLRIPRDIAIMTFDDHPFSALCDPPLSVVDIDVREMGAQAGKFLLSAIKKPNLQSQTHTATPNLIVRASTVEGQV</sequence>
<dbReference type="CDD" id="cd01392">
    <property type="entry name" value="HTH_LacI"/>
    <property type="match status" value="1"/>
</dbReference>
<dbReference type="Pfam" id="PF00356">
    <property type="entry name" value="LacI"/>
    <property type="match status" value="1"/>
</dbReference>
<evidence type="ECO:0000313" key="5">
    <source>
        <dbReference type="EMBL" id="HIQ83530.1"/>
    </source>
</evidence>
<dbReference type="InterPro" id="IPR000843">
    <property type="entry name" value="HTH_LacI"/>
</dbReference>
<dbReference type="Gene3D" id="1.10.260.40">
    <property type="entry name" value="lambda repressor-like DNA-binding domains"/>
    <property type="match status" value="1"/>
</dbReference>
<dbReference type="PANTHER" id="PTHR30146:SF109">
    <property type="entry name" value="HTH-TYPE TRANSCRIPTIONAL REGULATOR GALS"/>
    <property type="match status" value="1"/>
</dbReference>
<accession>A0A9D0ZN75</accession>
<feature type="domain" description="HTH lacI-type" evidence="4">
    <location>
        <begin position="3"/>
        <end position="57"/>
    </location>
</feature>
<dbReference type="Proteomes" id="UP000824260">
    <property type="component" value="Unassembled WGS sequence"/>
</dbReference>
<dbReference type="Pfam" id="PF13377">
    <property type="entry name" value="Peripla_BP_3"/>
    <property type="match status" value="1"/>
</dbReference>
<dbReference type="SUPFAM" id="SSF53822">
    <property type="entry name" value="Periplasmic binding protein-like I"/>
    <property type="match status" value="1"/>
</dbReference>
<gene>
    <name evidence="5" type="ORF">IAA52_10570</name>
</gene>
<dbReference type="InterPro" id="IPR010982">
    <property type="entry name" value="Lambda_DNA-bd_dom_sf"/>
</dbReference>
<evidence type="ECO:0000256" key="2">
    <source>
        <dbReference type="ARBA" id="ARBA00023125"/>
    </source>
</evidence>
<proteinExistence type="predicted"/>
<dbReference type="EMBL" id="DVFZ01000101">
    <property type="protein sequence ID" value="HIQ83530.1"/>
    <property type="molecule type" value="Genomic_DNA"/>
</dbReference>
<dbReference type="PANTHER" id="PTHR30146">
    <property type="entry name" value="LACI-RELATED TRANSCRIPTIONAL REPRESSOR"/>
    <property type="match status" value="1"/>
</dbReference>
<name>A0A9D0ZN75_9FIRM</name>
<dbReference type="CDD" id="cd06267">
    <property type="entry name" value="PBP1_LacI_sugar_binding-like"/>
    <property type="match status" value="1"/>
</dbReference>
<evidence type="ECO:0000313" key="6">
    <source>
        <dbReference type="Proteomes" id="UP000824260"/>
    </source>
</evidence>
<dbReference type="Gene3D" id="3.40.50.2300">
    <property type="match status" value="2"/>
</dbReference>
<keyword evidence="1" id="KW-0805">Transcription regulation</keyword>
<keyword evidence="3" id="KW-0804">Transcription</keyword>
<dbReference type="SMART" id="SM00354">
    <property type="entry name" value="HTH_LACI"/>
    <property type="match status" value="1"/>
</dbReference>
<dbReference type="InterPro" id="IPR046335">
    <property type="entry name" value="LacI/GalR-like_sensor"/>
</dbReference>
<reference evidence="5" key="2">
    <citation type="journal article" date="2021" name="PeerJ">
        <title>Extensive microbial diversity within the chicken gut microbiome revealed by metagenomics and culture.</title>
        <authorList>
            <person name="Gilroy R."/>
            <person name="Ravi A."/>
            <person name="Getino M."/>
            <person name="Pursley I."/>
            <person name="Horton D.L."/>
            <person name="Alikhan N.F."/>
            <person name="Baker D."/>
            <person name="Gharbi K."/>
            <person name="Hall N."/>
            <person name="Watson M."/>
            <person name="Adriaenssens E.M."/>
            <person name="Foster-Nyarko E."/>
            <person name="Jarju S."/>
            <person name="Secka A."/>
            <person name="Antonio M."/>
            <person name="Oren A."/>
            <person name="Chaudhuri R.R."/>
            <person name="La Ragione R."/>
            <person name="Hildebrand F."/>
            <person name="Pallen M.J."/>
        </authorList>
    </citation>
    <scope>NUCLEOTIDE SEQUENCE</scope>
    <source>
        <strain evidence="5">ChiSjej6B24-2974</strain>
    </source>
</reference>
<dbReference type="PROSITE" id="PS50932">
    <property type="entry name" value="HTH_LACI_2"/>
    <property type="match status" value="1"/>
</dbReference>
<evidence type="ECO:0000256" key="3">
    <source>
        <dbReference type="ARBA" id="ARBA00023163"/>
    </source>
</evidence>
<dbReference type="GO" id="GO:0000976">
    <property type="term" value="F:transcription cis-regulatory region binding"/>
    <property type="evidence" value="ECO:0007669"/>
    <property type="project" value="TreeGrafter"/>
</dbReference>
<dbReference type="InterPro" id="IPR028082">
    <property type="entry name" value="Peripla_BP_I"/>
</dbReference>
<reference evidence="5" key="1">
    <citation type="submission" date="2020-10" db="EMBL/GenBank/DDBJ databases">
        <authorList>
            <person name="Gilroy R."/>
        </authorList>
    </citation>
    <scope>NUCLEOTIDE SEQUENCE</scope>
    <source>
        <strain evidence="5">ChiSjej6B24-2974</strain>
    </source>
</reference>
<keyword evidence="2 5" id="KW-0238">DNA-binding</keyword>
<organism evidence="5 6">
    <name type="scientific">Candidatus Pullichristensenella stercorigallinarum</name>
    <dbReference type="NCBI Taxonomy" id="2840909"/>
    <lineage>
        <taxon>Bacteria</taxon>
        <taxon>Bacillati</taxon>
        <taxon>Bacillota</taxon>
        <taxon>Clostridia</taxon>
        <taxon>Candidatus Pullichristensenella</taxon>
    </lineage>
</organism>
<evidence type="ECO:0000256" key="1">
    <source>
        <dbReference type="ARBA" id="ARBA00023015"/>
    </source>
</evidence>
<comment type="caution">
    <text evidence="5">The sequence shown here is derived from an EMBL/GenBank/DDBJ whole genome shotgun (WGS) entry which is preliminary data.</text>
</comment>
<dbReference type="GO" id="GO:0003700">
    <property type="term" value="F:DNA-binding transcription factor activity"/>
    <property type="evidence" value="ECO:0007669"/>
    <property type="project" value="TreeGrafter"/>
</dbReference>
<evidence type="ECO:0000259" key="4">
    <source>
        <dbReference type="PROSITE" id="PS50932"/>
    </source>
</evidence>